<sequence length="304" mass="34258">MPFLRLGDCVESIHFRGQNPSKAPHRPFNNGHAQNPPLLRRQGVNRILLYPGSFNPPHQGHLDLLRYVFGNAREDLNIVAAIVIMTDDDRLAAKLSADDDPLLFTRDQRVNLWRGPGIPVDWTWVYDRPEASWEAFRTKLTNTVGKKGIDLKFMLLGGPDNIGADRMPDPKAWGCSDVITSNISRPVDFVYPNSMRQLSGHAMWTKMNTIWTCHRLRGPKGMVGFVPYTAKSESPAPSSTKIRKILTNSSLEEAADQLKGVALHPDILVEYFRQRPKTLRSALERKAVPEETKKAPNAPDDGFW</sequence>
<dbReference type="Pfam" id="PF01467">
    <property type="entry name" value="CTP_transf_like"/>
    <property type="match status" value="1"/>
</dbReference>
<dbReference type="SUPFAM" id="SSF52374">
    <property type="entry name" value="Nucleotidylyl transferase"/>
    <property type="match status" value="1"/>
</dbReference>
<evidence type="ECO:0000259" key="2">
    <source>
        <dbReference type="Pfam" id="PF01467"/>
    </source>
</evidence>
<comment type="caution">
    <text evidence="3">The sequence shown here is derived from an EMBL/GenBank/DDBJ whole genome shotgun (WGS) entry which is preliminary data.</text>
</comment>
<name>A0ABR1HVF5_9HYPO</name>
<proteinExistence type="predicted"/>
<protein>
    <recommendedName>
        <fullName evidence="2">Cytidyltransferase-like domain-containing protein</fullName>
    </recommendedName>
</protein>
<dbReference type="Proteomes" id="UP001498476">
    <property type="component" value="Unassembled WGS sequence"/>
</dbReference>
<keyword evidence="4" id="KW-1185">Reference proteome</keyword>
<evidence type="ECO:0000313" key="4">
    <source>
        <dbReference type="Proteomes" id="UP001498476"/>
    </source>
</evidence>
<accession>A0ABR1HVF5</accession>
<organism evidence="3 4">
    <name type="scientific">Neonectria punicea</name>
    <dbReference type="NCBI Taxonomy" id="979145"/>
    <lineage>
        <taxon>Eukaryota</taxon>
        <taxon>Fungi</taxon>
        <taxon>Dikarya</taxon>
        <taxon>Ascomycota</taxon>
        <taxon>Pezizomycotina</taxon>
        <taxon>Sordariomycetes</taxon>
        <taxon>Hypocreomycetidae</taxon>
        <taxon>Hypocreales</taxon>
        <taxon>Nectriaceae</taxon>
        <taxon>Neonectria</taxon>
    </lineage>
</organism>
<feature type="compositionally biased region" description="Basic and acidic residues" evidence="1">
    <location>
        <begin position="283"/>
        <end position="294"/>
    </location>
</feature>
<evidence type="ECO:0000313" key="3">
    <source>
        <dbReference type="EMBL" id="KAK7425172.1"/>
    </source>
</evidence>
<dbReference type="Gene3D" id="3.40.50.620">
    <property type="entry name" value="HUPs"/>
    <property type="match status" value="1"/>
</dbReference>
<dbReference type="InterPro" id="IPR014729">
    <property type="entry name" value="Rossmann-like_a/b/a_fold"/>
</dbReference>
<reference evidence="3 4" key="1">
    <citation type="journal article" date="2025" name="Microbiol. Resour. Announc.">
        <title>Draft genome sequences for Neonectria magnoliae and Neonectria punicea, canker pathogens of Liriodendron tulipifera and Acer saccharum in West Virginia.</title>
        <authorList>
            <person name="Petronek H.M."/>
            <person name="Kasson M.T."/>
            <person name="Metheny A.M."/>
            <person name="Stauder C.M."/>
            <person name="Lovett B."/>
            <person name="Lynch S.C."/>
            <person name="Garnas J.R."/>
            <person name="Kasson L.R."/>
            <person name="Stajich J.E."/>
        </authorList>
    </citation>
    <scope>NUCLEOTIDE SEQUENCE [LARGE SCALE GENOMIC DNA]</scope>
    <source>
        <strain evidence="3 4">NRRL 64653</strain>
    </source>
</reference>
<evidence type="ECO:0000256" key="1">
    <source>
        <dbReference type="SAM" id="MobiDB-lite"/>
    </source>
</evidence>
<feature type="domain" description="Cytidyltransferase-like" evidence="2">
    <location>
        <begin position="49"/>
        <end position="111"/>
    </location>
</feature>
<gene>
    <name evidence="3" type="ORF">QQX98_000087</name>
</gene>
<dbReference type="EMBL" id="JAZAVJ010000001">
    <property type="protein sequence ID" value="KAK7425172.1"/>
    <property type="molecule type" value="Genomic_DNA"/>
</dbReference>
<dbReference type="InterPro" id="IPR004821">
    <property type="entry name" value="Cyt_trans-like"/>
</dbReference>
<feature type="region of interest" description="Disordered" evidence="1">
    <location>
        <begin position="283"/>
        <end position="304"/>
    </location>
</feature>